<evidence type="ECO:0000313" key="2">
    <source>
        <dbReference type="EnsemblPlants" id="ONIVA09G00280.1"/>
    </source>
</evidence>
<sequence>MAVAVFPSLLSLETSFRHPLADPPPTNWCRLTLNFILLWWCPSLYKLATSEGLGRAFGGQSGASLLLVLCVGAVDMWVMVYFFSFPSYDLSEL</sequence>
<dbReference type="Gramene" id="ONIVA09G00280.1">
    <property type="protein sequence ID" value="ONIVA09G00280.1"/>
    <property type="gene ID" value="ONIVA09G00280"/>
</dbReference>
<dbReference type="Proteomes" id="UP000006591">
    <property type="component" value="Chromosome 9"/>
</dbReference>
<dbReference type="EnsemblPlants" id="ONIVA09G00280.1">
    <property type="protein sequence ID" value="ONIVA09G00280.1"/>
    <property type="gene ID" value="ONIVA09G00280"/>
</dbReference>
<name>A0A0E0IG23_ORYNI</name>
<keyword evidence="1" id="KW-0812">Transmembrane</keyword>
<dbReference type="HOGENOM" id="CLU_2403413_0_0_1"/>
<keyword evidence="1" id="KW-0472">Membrane</keyword>
<reference evidence="2" key="2">
    <citation type="submission" date="2018-04" db="EMBL/GenBank/DDBJ databases">
        <title>OnivRS2 (Oryza nivara Reference Sequence Version 2).</title>
        <authorList>
            <person name="Zhang J."/>
            <person name="Kudrna D."/>
            <person name="Lee S."/>
            <person name="Talag J."/>
            <person name="Rajasekar S."/>
            <person name="Welchert J."/>
            <person name="Hsing Y.-I."/>
            <person name="Wing R.A."/>
        </authorList>
    </citation>
    <scope>NUCLEOTIDE SEQUENCE [LARGE SCALE GENOMIC DNA]</scope>
    <source>
        <strain evidence="2">SL10</strain>
    </source>
</reference>
<keyword evidence="1" id="KW-1133">Transmembrane helix</keyword>
<evidence type="ECO:0000313" key="3">
    <source>
        <dbReference type="Proteomes" id="UP000006591"/>
    </source>
</evidence>
<proteinExistence type="predicted"/>
<organism evidence="2">
    <name type="scientific">Oryza nivara</name>
    <name type="common">Indian wild rice</name>
    <name type="synonym">Oryza sativa f. spontanea</name>
    <dbReference type="NCBI Taxonomy" id="4536"/>
    <lineage>
        <taxon>Eukaryota</taxon>
        <taxon>Viridiplantae</taxon>
        <taxon>Streptophyta</taxon>
        <taxon>Embryophyta</taxon>
        <taxon>Tracheophyta</taxon>
        <taxon>Spermatophyta</taxon>
        <taxon>Magnoliopsida</taxon>
        <taxon>Liliopsida</taxon>
        <taxon>Poales</taxon>
        <taxon>Poaceae</taxon>
        <taxon>BOP clade</taxon>
        <taxon>Oryzoideae</taxon>
        <taxon>Oryzeae</taxon>
        <taxon>Oryzinae</taxon>
        <taxon>Oryza</taxon>
    </lineage>
</organism>
<reference evidence="2" key="1">
    <citation type="submission" date="2015-04" db="UniProtKB">
        <authorList>
            <consortium name="EnsemblPlants"/>
        </authorList>
    </citation>
    <scope>IDENTIFICATION</scope>
    <source>
        <strain evidence="2">SL10</strain>
    </source>
</reference>
<dbReference type="AlphaFoldDB" id="A0A0E0IG23"/>
<keyword evidence="3" id="KW-1185">Reference proteome</keyword>
<evidence type="ECO:0000256" key="1">
    <source>
        <dbReference type="SAM" id="Phobius"/>
    </source>
</evidence>
<feature type="transmembrane region" description="Helical" evidence="1">
    <location>
        <begin position="65"/>
        <end position="84"/>
    </location>
</feature>
<accession>A0A0E0IG23</accession>
<protein>
    <submittedName>
        <fullName evidence="2">Uncharacterized protein</fullName>
    </submittedName>
</protein>